<dbReference type="Pfam" id="PF02653">
    <property type="entry name" value="BPD_transp_2"/>
    <property type="match status" value="1"/>
</dbReference>
<keyword evidence="7 9" id="KW-0472">Membrane</keyword>
<evidence type="ECO:0000256" key="6">
    <source>
        <dbReference type="ARBA" id="ARBA00022989"/>
    </source>
</evidence>
<dbReference type="InterPro" id="IPR001851">
    <property type="entry name" value="ABC_transp_permease"/>
</dbReference>
<sequence length="300" mass="31852">MSFSAWIELIASGLITGGIYALVALGLNLQYGLMRILNIAHGEFLMVGAFVTWMVAATFGLSPLWMIPVSFALLFGIGVAVHWLCFRRLTATSPNLDVFEARGLMVAFGLMFLVQNAISWIWGGDLRGYDFLTQPFAIPLPGGQAQFAVNKLLVFGLALLFAGALIVLLRTTLLGKGVRALMQSPTGAQLVGIDTKRLHPLMFGIGLGLSGVAGCLLSMAYTISPSMGEPYTVTALIVITLGGFGSMGGALAGGLLLGVIEAIGMHFTNPSLKALLSYIVFIGVLLLRPEGLFARKTRKA</sequence>
<keyword evidence="3" id="KW-1003">Cell membrane</keyword>
<evidence type="ECO:0000256" key="7">
    <source>
        <dbReference type="ARBA" id="ARBA00023136"/>
    </source>
</evidence>
<evidence type="ECO:0000256" key="4">
    <source>
        <dbReference type="ARBA" id="ARBA00022692"/>
    </source>
</evidence>
<dbReference type="AlphaFoldDB" id="A0A6G8IK98"/>
<gene>
    <name evidence="10" type="ORF">G9Q37_16385</name>
</gene>
<evidence type="ECO:0000256" key="5">
    <source>
        <dbReference type="ARBA" id="ARBA00022970"/>
    </source>
</evidence>
<accession>A0A6G8IK98</accession>
<dbReference type="CDD" id="cd06582">
    <property type="entry name" value="TM_PBP1_LivH_like"/>
    <property type="match status" value="1"/>
</dbReference>
<feature type="transmembrane region" description="Helical" evidence="9">
    <location>
        <begin position="152"/>
        <end position="173"/>
    </location>
</feature>
<dbReference type="PANTHER" id="PTHR11795">
    <property type="entry name" value="BRANCHED-CHAIN AMINO ACID TRANSPORT SYSTEM PERMEASE PROTEIN LIVH"/>
    <property type="match status" value="1"/>
</dbReference>
<evidence type="ECO:0000256" key="3">
    <source>
        <dbReference type="ARBA" id="ARBA00022475"/>
    </source>
</evidence>
<keyword evidence="4 9" id="KW-0812">Transmembrane</keyword>
<protein>
    <submittedName>
        <fullName evidence="10">Branched-chain amino acid ABC transporter permease</fullName>
    </submittedName>
</protein>
<dbReference type="InterPro" id="IPR052157">
    <property type="entry name" value="BCAA_transport_permease"/>
</dbReference>
<dbReference type="GO" id="GO:0022857">
    <property type="term" value="F:transmembrane transporter activity"/>
    <property type="evidence" value="ECO:0007669"/>
    <property type="project" value="InterPro"/>
</dbReference>
<feature type="transmembrane region" description="Helical" evidence="9">
    <location>
        <begin position="104"/>
        <end position="122"/>
    </location>
</feature>
<comment type="subcellular location">
    <subcellularLocation>
        <location evidence="1">Cell membrane</location>
        <topology evidence="1">Multi-pass membrane protein</topology>
    </subcellularLocation>
</comment>
<keyword evidence="2" id="KW-0813">Transport</keyword>
<dbReference type="RefSeq" id="WP_166228801.1">
    <property type="nucleotide sequence ID" value="NZ_CP049989.1"/>
</dbReference>
<evidence type="ECO:0000256" key="8">
    <source>
        <dbReference type="ARBA" id="ARBA00037998"/>
    </source>
</evidence>
<name>A0A6G8IK98_9BURK</name>
<keyword evidence="11" id="KW-1185">Reference proteome</keyword>
<evidence type="ECO:0000256" key="2">
    <source>
        <dbReference type="ARBA" id="ARBA00022448"/>
    </source>
</evidence>
<keyword evidence="6 9" id="KW-1133">Transmembrane helix</keyword>
<feature type="transmembrane region" description="Helical" evidence="9">
    <location>
        <begin position="272"/>
        <end position="289"/>
    </location>
</feature>
<comment type="similarity">
    <text evidence="8">Belongs to the binding-protein-dependent transport system permease family. LivHM subfamily.</text>
</comment>
<reference evidence="10 11" key="1">
    <citation type="submission" date="2020-03" db="EMBL/GenBank/DDBJ databases">
        <title>Hydrogenophaga sp. nov. isolated from cyanobacterial mat.</title>
        <authorList>
            <person name="Thorat V."/>
            <person name="Kirdat K."/>
            <person name="Tiwarekar B."/>
            <person name="Costa E.D."/>
            <person name="Yadav A."/>
        </authorList>
    </citation>
    <scope>NUCLEOTIDE SEQUENCE [LARGE SCALE GENOMIC DNA]</scope>
    <source>
        <strain evidence="10 11">BA0156</strain>
    </source>
</reference>
<dbReference type="PANTHER" id="PTHR11795:SF445">
    <property type="entry name" value="AMINO ACID ABC TRANSPORTER PERMEASE PROTEIN"/>
    <property type="match status" value="1"/>
</dbReference>
<evidence type="ECO:0000256" key="1">
    <source>
        <dbReference type="ARBA" id="ARBA00004651"/>
    </source>
</evidence>
<feature type="transmembrane region" description="Helical" evidence="9">
    <location>
        <begin position="39"/>
        <end position="59"/>
    </location>
</feature>
<evidence type="ECO:0000313" key="11">
    <source>
        <dbReference type="Proteomes" id="UP000503162"/>
    </source>
</evidence>
<dbReference type="GO" id="GO:0005886">
    <property type="term" value="C:plasma membrane"/>
    <property type="evidence" value="ECO:0007669"/>
    <property type="project" value="UniProtKB-SubCell"/>
</dbReference>
<proteinExistence type="inferred from homology"/>
<dbReference type="EMBL" id="CP049989">
    <property type="protein sequence ID" value="QIM53614.1"/>
    <property type="molecule type" value="Genomic_DNA"/>
</dbReference>
<evidence type="ECO:0000313" key="10">
    <source>
        <dbReference type="EMBL" id="QIM53614.1"/>
    </source>
</evidence>
<evidence type="ECO:0000256" key="9">
    <source>
        <dbReference type="SAM" id="Phobius"/>
    </source>
</evidence>
<organism evidence="10 11">
    <name type="scientific">Hydrogenophaga crocea</name>
    <dbReference type="NCBI Taxonomy" id="2716225"/>
    <lineage>
        <taxon>Bacteria</taxon>
        <taxon>Pseudomonadati</taxon>
        <taxon>Pseudomonadota</taxon>
        <taxon>Betaproteobacteria</taxon>
        <taxon>Burkholderiales</taxon>
        <taxon>Comamonadaceae</taxon>
        <taxon>Hydrogenophaga</taxon>
    </lineage>
</organism>
<keyword evidence="5" id="KW-0029">Amino-acid transport</keyword>
<feature type="transmembrane region" description="Helical" evidence="9">
    <location>
        <begin position="235"/>
        <end position="260"/>
    </location>
</feature>
<feature type="transmembrane region" description="Helical" evidence="9">
    <location>
        <begin position="6"/>
        <end position="27"/>
    </location>
</feature>
<feature type="transmembrane region" description="Helical" evidence="9">
    <location>
        <begin position="201"/>
        <end position="223"/>
    </location>
</feature>
<dbReference type="GO" id="GO:0006865">
    <property type="term" value="P:amino acid transport"/>
    <property type="evidence" value="ECO:0007669"/>
    <property type="project" value="UniProtKB-KW"/>
</dbReference>
<dbReference type="KEGG" id="hcz:G9Q37_16385"/>
<feature type="transmembrane region" description="Helical" evidence="9">
    <location>
        <begin position="65"/>
        <end position="84"/>
    </location>
</feature>
<dbReference type="Proteomes" id="UP000503162">
    <property type="component" value="Chromosome"/>
</dbReference>